<name>A0AAV7BWQ2_ENGPU</name>
<evidence type="ECO:0000313" key="2">
    <source>
        <dbReference type="EMBL" id="KAG8576825.1"/>
    </source>
</evidence>
<dbReference type="EMBL" id="WNYA01000004">
    <property type="protein sequence ID" value="KAG8576825.1"/>
    <property type="molecule type" value="Genomic_DNA"/>
</dbReference>
<evidence type="ECO:0000256" key="1">
    <source>
        <dbReference type="SAM" id="Phobius"/>
    </source>
</evidence>
<sequence>MEMSPALCTGRTGRNLLSLYFRVSFHFLFFFFTILQGSLPESVLPPRRMVCWRSVRHFPSTGGCCVLELEKCPVGKRCVSALLCVRVLV</sequence>
<evidence type="ECO:0000313" key="3">
    <source>
        <dbReference type="Proteomes" id="UP000824782"/>
    </source>
</evidence>
<accession>A0AAV7BWQ2</accession>
<evidence type="ECO:0008006" key="4">
    <source>
        <dbReference type="Google" id="ProtNLM"/>
    </source>
</evidence>
<keyword evidence="1" id="KW-0472">Membrane</keyword>
<dbReference type="AlphaFoldDB" id="A0AAV7BWQ2"/>
<dbReference type="Proteomes" id="UP000824782">
    <property type="component" value="Unassembled WGS sequence"/>
</dbReference>
<keyword evidence="1" id="KW-0812">Transmembrane</keyword>
<organism evidence="2 3">
    <name type="scientific">Engystomops pustulosus</name>
    <name type="common">Tungara frog</name>
    <name type="synonym">Physalaemus pustulosus</name>
    <dbReference type="NCBI Taxonomy" id="76066"/>
    <lineage>
        <taxon>Eukaryota</taxon>
        <taxon>Metazoa</taxon>
        <taxon>Chordata</taxon>
        <taxon>Craniata</taxon>
        <taxon>Vertebrata</taxon>
        <taxon>Euteleostomi</taxon>
        <taxon>Amphibia</taxon>
        <taxon>Batrachia</taxon>
        <taxon>Anura</taxon>
        <taxon>Neobatrachia</taxon>
        <taxon>Hyloidea</taxon>
        <taxon>Leptodactylidae</taxon>
        <taxon>Leiuperinae</taxon>
        <taxon>Engystomops</taxon>
    </lineage>
</organism>
<comment type="caution">
    <text evidence="2">The sequence shown here is derived from an EMBL/GenBank/DDBJ whole genome shotgun (WGS) entry which is preliminary data.</text>
</comment>
<gene>
    <name evidence="2" type="ORF">GDO81_009991</name>
</gene>
<proteinExistence type="predicted"/>
<reference evidence="2" key="1">
    <citation type="thesis" date="2020" institute="ProQuest LLC" country="789 East Eisenhower Parkway, Ann Arbor, MI, USA">
        <title>Comparative Genomics and Chromosome Evolution.</title>
        <authorList>
            <person name="Mudd A.B."/>
        </authorList>
    </citation>
    <scope>NUCLEOTIDE SEQUENCE</scope>
    <source>
        <strain evidence="2">237g6f4</strain>
        <tissue evidence="2">Blood</tissue>
    </source>
</reference>
<feature type="transmembrane region" description="Helical" evidence="1">
    <location>
        <begin position="20"/>
        <end position="39"/>
    </location>
</feature>
<keyword evidence="3" id="KW-1185">Reference proteome</keyword>
<keyword evidence="1" id="KW-1133">Transmembrane helix</keyword>
<protein>
    <recommendedName>
        <fullName evidence="4">Secreted protein</fullName>
    </recommendedName>
</protein>